<dbReference type="GO" id="GO:0061630">
    <property type="term" value="F:ubiquitin protein ligase activity"/>
    <property type="evidence" value="ECO:0007669"/>
    <property type="project" value="UniProtKB-EC"/>
</dbReference>
<dbReference type="EC" id="2.3.2.26" evidence="3"/>
<comment type="caution">
    <text evidence="6">Lacks conserved residue(s) required for the propagation of feature annotation.</text>
</comment>
<evidence type="ECO:0000256" key="3">
    <source>
        <dbReference type="ARBA" id="ARBA00012485"/>
    </source>
</evidence>
<keyword evidence="4" id="KW-0808">Transferase</keyword>
<dbReference type="Gene3D" id="3.90.1750.10">
    <property type="entry name" value="Hect, E3 ligase catalytic domains"/>
    <property type="match status" value="1"/>
</dbReference>
<sequence length="66" mass="7770">MDVVGNALFDGQLLDVHFTRSFYKHIVCSLTYHDIKAIDTDHFKNLKWLFENDISDILELTCMIQH</sequence>
<evidence type="ECO:0000256" key="4">
    <source>
        <dbReference type="ARBA" id="ARBA00022679"/>
    </source>
</evidence>
<keyword evidence="9" id="KW-1185">Reference proteome</keyword>
<evidence type="ECO:0000313" key="9">
    <source>
        <dbReference type="Proteomes" id="UP001152561"/>
    </source>
</evidence>
<dbReference type="SUPFAM" id="SSF56204">
    <property type="entry name" value="Hect, E3 ligase catalytic domain"/>
    <property type="match status" value="1"/>
</dbReference>
<name>A0A9Q1MZ37_9SOLA</name>
<accession>A0A9Q1MZ37</accession>
<comment type="caution">
    <text evidence="8">The sequence shown here is derived from an EMBL/GenBank/DDBJ whole genome shotgun (WGS) entry which is preliminary data.</text>
</comment>
<dbReference type="InterPro" id="IPR035983">
    <property type="entry name" value="Hect_E3_ubiquitin_ligase"/>
</dbReference>
<protein>
    <recommendedName>
        <fullName evidence="3">HECT-type E3 ubiquitin transferase</fullName>
        <ecNumber evidence="3">2.3.2.26</ecNumber>
    </recommendedName>
</protein>
<dbReference type="GO" id="GO:0006511">
    <property type="term" value="P:ubiquitin-dependent protein catabolic process"/>
    <property type="evidence" value="ECO:0007669"/>
    <property type="project" value="TreeGrafter"/>
</dbReference>
<comment type="catalytic activity">
    <reaction evidence="1">
        <text>S-ubiquitinyl-[E2 ubiquitin-conjugating enzyme]-L-cysteine + [acceptor protein]-L-lysine = [E2 ubiquitin-conjugating enzyme]-L-cysteine + N(6)-ubiquitinyl-[acceptor protein]-L-lysine.</text>
        <dbReference type="EC" id="2.3.2.26"/>
    </reaction>
</comment>
<dbReference type="Pfam" id="PF00632">
    <property type="entry name" value="HECT"/>
    <property type="match status" value="1"/>
</dbReference>
<evidence type="ECO:0000259" key="7">
    <source>
        <dbReference type="PROSITE" id="PS50237"/>
    </source>
</evidence>
<reference evidence="9" key="1">
    <citation type="journal article" date="2023" name="Proc. Natl. Acad. Sci. U.S.A.">
        <title>Genomic and structural basis for evolution of tropane alkaloid biosynthesis.</title>
        <authorList>
            <person name="Wanga Y.-J."/>
            <person name="Taina T."/>
            <person name="Yua J.-Y."/>
            <person name="Lia J."/>
            <person name="Xua B."/>
            <person name="Chenc J."/>
            <person name="D'Auriad J.C."/>
            <person name="Huanga J.-P."/>
            <person name="Huanga S.-X."/>
        </authorList>
    </citation>
    <scope>NUCLEOTIDE SEQUENCE [LARGE SCALE GENOMIC DNA]</scope>
    <source>
        <strain evidence="9">cv. KIB-2019</strain>
    </source>
</reference>
<dbReference type="PROSITE" id="PS50237">
    <property type="entry name" value="HECT"/>
    <property type="match status" value="1"/>
</dbReference>
<organism evidence="8 9">
    <name type="scientific">Anisodus acutangulus</name>
    <dbReference type="NCBI Taxonomy" id="402998"/>
    <lineage>
        <taxon>Eukaryota</taxon>
        <taxon>Viridiplantae</taxon>
        <taxon>Streptophyta</taxon>
        <taxon>Embryophyta</taxon>
        <taxon>Tracheophyta</taxon>
        <taxon>Spermatophyta</taxon>
        <taxon>Magnoliopsida</taxon>
        <taxon>eudicotyledons</taxon>
        <taxon>Gunneridae</taxon>
        <taxon>Pentapetalae</taxon>
        <taxon>asterids</taxon>
        <taxon>lamiids</taxon>
        <taxon>Solanales</taxon>
        <taxon>Solanaceae</taxon>
        <taxon>Solanoideae</taxon>
        <taxon>Hyoscyameae</taxon>
        <taxon>Anisodus</taxon>
    </lineage>
</organism>
<feature type="domain" description="HECT" evidence="7">
    <location>
        <begin position="1"/>
        <end position="66"/>
    </location>
</feature>
<evidence type="ECO:0000256" key="1">
    <source>
        <dbReference type="ARBA" id="ARBA00000885"/>
    </source>
</evidence>
<dbReference type="InterPro" id="IPR000569">
    <property type="entry name" value="HECT_dom"/>
</dbReference>
<proteinExistence type="predicted"/>
<dbReference type="EMBL" id="JAJAGQ010000002">
    <property type="protein sequence ID" value="KAJ8571143.1"/>
    <property type="molecule type" value="Genomic_DNA"/>
</dbReference>
<evidence type="ECO:0000256" key="5">
    <source>
        <dbReference type="ARBA" id="ARBA00022786"/>
    </source>
</evidence>
<dbReference type="AlphaFoldDB" id="A0A9Q1MZ37"/>
<evidence type="ECO:0000256" key="6">
    <source>
        <dbReference type="PROSITE-ProRule" id="PRU00104"/>
    </source>
</evidence>
<dbReference type="Proteomes" id="UP001152561">
    <property type="component" value="Unassembled WGS sequence"/>
</dbReference>
<dbReference type="PANTHER" id="PTHR11254">
    <property type="entry name" value="HECT DOMAIN UBIQUITIN-PROTEIN LIGASE"/>
    <property type="match status" value="1"/>
</dbReference>
<evidence type="ECO:0000313" key="8">
    <source>
        <dbReference type="EMBL" id="KAJ8571143.1"/>
    </source>
</evidence>
<dbReference type="PANTHER" id="PTHR11254:SF398">
    <property type="entry name" value="HECT-TYPE E3 UBIQUITIN TRANSFERASE"/>
    <property type="match status" value="1"/>
</dbReference>
<dbReference type="InterPro" id="IPR050409">
    <property type="entry name" value="E3_ubiq-protein_ligase"/>
</dbReference>
<dbReference type="GO" id="GO:0005737">
    <property type="term" value="C:cytoplasm"/>
    <property type="evidence" value="ECO:0007669"/>
    <property type="project" value="TreeGrafter"/>
</dbReference>
<evidence type="ECO:0000256" key="2">
    <source>
        <dbReference type="ARBA" id="ARBA00004906"/>
    </source>
</evidence>
<gene>
    <name evidence="8" type="ORF">K7X08_038115</name>
</gene>
<dbReference type="GO" id="GO:0000209">
    <property type="term" value="P:protein polyubiquitination"/>
    <property type="evidence" value="ECO:0007669"/>
    <property type="project" value="TreeGrafter"/>
</dbReference>
<comment type="pathway">
    <text evidence="2">Protein modification; protein ubiquitination.</text>
</comment>
<dbReference type="OrthoDB" id="1435281at2759"/>
<keyword evidence="5 6" id="KW-0833">Ubl conjugation pathway</keyword>
<dbReference type="Gene3D" id="3.30.2160.10">
    <property type="entry name" value="Hect, E3 ligase catalytic domain"/>
    <property type="match status" value="1"/>
</dbReference>